<feature type="compositionally biased region" description="Low complexity" evidence="1">
    <location>
        <begin position="710"/>
        <end position="721"/>
    </location>
</feature>
<dbReference type="EMBL" id="JARVKF010000435">
    <property type="protein sequence ID" value="KAK9413746.1"/>
    <property type="molecule type" value="Genomic_DNA"/>
</dbReference>
<protein>
    <recommendedName>
        <fullName evidence="4">Actin-like ATPase domain-containing protein</fullName>
    </recommendedName>
</protein>
<reference evidence="2 3" key="1">
    <citation type="journal article" date="2024" name="J. Plant Pathol.">
        <title>Sequence and assembly of the genome of Seiridium unicorne, isolate CBS 538.82, causal agent of cypress canker disease.</title>
        <authorList>
            <person name="Scali E."/>
            <person name="Rocca G.D."/>
            <person name="Danti R."/>
            <person name="Garbelotto M."/>
            <person name="Barberini S."/>
            <person name="Baroncelli R."/>
            <person name="Emiliani G."/>
        </authorList>
    </citation>
    <scope>NUCLEOTIDE SEQUENCE [LARGE SCALE GENOMIC DNA]</scope>
    <source>
        <strain evidence="2 3">BM-138-508</strain>
    </source>
</reference>
<keyword evidence="3" id="KW-1185">Reference proteome</keyword>
<evidence type="ECO:0000313" key="3">
    <source>
        <dbReference type="Proteomes" id="UP001408356"/>
    </source>
</evidence>
<evidence type="ECO:0008006" key="4">
    <source>
        <dbReference type="Google" id="ProtNLM"/>
    </source>
</evidence>
<evidence type="ECO:0000256" key="1">
    <source>
        <dbReference type="SAM" id="MobiDB-lite"/>
    </source>
</evidence>
<feature type="region of interest" description="Disordered" evidence="1">
    <location>
        <begin position="378"/>
        <end position="399"/>
    </location>
</feature>
<feature type="compositionally biased region" description="Basic and acidic residues" evidence="1">
    <location>
        <begin position="675"/>
        <end position="684"/>
    </location>
</feature>
<comment type="caution">
    <text evidence="2">The sequence shown here is derived from an EMBL/GenBank/DDBJ whole genome shotgun (WGS) entry which is preliminary data.</text>
</comment>
<organism evidence="2 3">
    <name type="scientific">Seiridium unicorne</name>
    <dbReference type="NCBI Taxonomy" id="138068"/>
    <lineage>
        <taxon>Eukaryota</taxon>
        <taxon>Fungi</taxon>
        <taxon>Dikarya</taxon>
        <taxon>Ascomycota</taxon>
        <taxon>Pezizomycotina</taxon>
        <taxon>Sordariomycetes</taxon>
        <taxon>Xylariomycetidae</taxon>
        <taxon>Amphisphaeriales</taxon>
        <taxon>Sporocadaceae</taxon>
        <taxon>Seiridium</taxon>
    </lineage>
</organism>
<sequence>MTSFQYATSNPSSSDSLGLQDVTLGIDIGSTSTRAYLWCPKTKAGWYVESETRPKTGHRFSNGDFSSLGYPFDGGEVYLGERSDASRQSISLKYAFYILAHATDELFKQYRLVTPLRVHQNDQRFRDRLIEGIIQLFTAVRKRVAQVCEEENLRVTNIGLSIPSQWTLDFMDIYRRIVVQVFSHDPDAIFFVTETEALTHFLCVKKLDRLVERRNTVHHAVVLVLDFGGHNMVSTAPSTSPRAQLNRYKNTCILNIVYGGDRAPAFYLIGEPDGVGGGSELWEFLVAEMSMKYVESVHGLNPSPAIRQKLLDSFNVAKGGCGPEFPGQGFDCVVRDHLDRTYNVIFEESRITACFNEAMALPINLAATKIGELGTLLDTQKDDHPSTDIQPPTSSGNPRVILAGGSARHEGVRKRVEAACRHNNLSDPVMTDNIINQYDSVKIASGAAFAVASPLTLDQFMRRGAAFGLQMRQRAARNSMESEHPWDDTAYFLLSMWRKKENLEISVTGKDELKIVCDPFFEHDSNPNKDLLHYHKCYDIADLGRPTIGRWWFTLALSGHDNQMWLTIERSRQPPRSPRGRKGRILRDPITVPLHFNRGSNSIHIGEESSDANKYISRLKDYPERNQNTLKRKVPPLTEKPDAFEEPDAFQNPGIPKDISIPKKLDISENPSIPKEIDIPERPRLTARRSKKKPLTTANSNKTVQIIDITSPPTSKGPSSGIENNGGDDSRDFSFVADYSSQTRHFWGR</sequence>
<name>A0ABR2UGU1_9PEZI</name>
<feature type="compositionally biased region" description="Basic residues" evidence="1">
    <location>
        <begin position="685"/>
        <end position="694"/>
    </location>
</feature>
<dbReference type="Proteomes" id="UP001408356">
    <property type="component" value="Unassembled WGS sequence"/>
</dbReference>
<gene>
    <name evidence="2" type="ORF">SUNI508_11689</name>
</gene>
<feature type="region of interest" description="Disordered" evidence="1">
    <location>
        <begin position="638"/>
        <end position="735"/>
    </location>
</feature>
<proteinExistence type="predicted"/>
<accession>A0ABR2UGU1</accession>
<evidence type="ECO:0000313" key="2">
    <source>
        <dbReference type="EMBL" id="KAK9413746.1"/>
    </source>
</evidence>
<feature type="compositionally biased region" description="Polar residues" evidence="1">
    <location>
        <begin position="387"/>
        <end position="397"/>
    </location>
</feature>